<feature type="region of interest" description="Disordered" evidence="1">
    <location>
        <begin position="575"/>
        <end position="595"/>
    </location>
</feature>
<proteinExistence type="predicted"/>
<dbReference type="Proteomes" id="UP000253498">
    <property type="component" value="Unassembled WGS sequence"/>
</dbReference>
<dbReference type="RefSeq" id="WP_240187719.1">
    <property type="nucleotide sequence ID" value="NZ_JBFCRC010000001.1"/>
</dbReference>
<feature type="compositionally biased region" description="Basic and acidic residues" evidence="1">
    <location>
        <begin position="58"/>
        <end position="72"/>
    </location>
</feature>
<evidence type="ECO:0000313" key="2">
    <source>
        <dbReference type="EMBL" id="RBT67139.1"/>
    </source>
</evidence>
<accession>A0AB37IHR1</accession>
<evidence type="ECO:0000313" key="3">
    <source>
        <dbReference type="Proteomes" id="UP000253498"/>
    </source>
</evidence>
<feature type="region of interest" description="Disordered" evidence="1">
    <location>
        <begin position="53"/>
        <end position="72"/>
    </location>
</feature>
<dbReference type="AlphaFoldDB" id="A0AB37IHR1"/>
<feature type="region of interest" description="Disordered" evidence="1">
    <location>
        <begin position="734"/>
        <end position="773"/>
    </location>
</feature>
<evidence type="ECO:0000256" key="1">
    <source>
        <dbReference type="SAM" id="MobiDB-lite"/>
    </source>
</evidence>
<feature type="compositionally biased region" description="Polar residues" evidence="1">
    <location>
        <begin position="734"/>
        <end position="762"/>
    </location>
</feature>
<sequence>MTQTRMIVDTKSILELPMYNQENVLRYLEKDHVEMATTFKAWEEKAKGIVQNNKTKREKLNSKREKSEVQPDDQHVALTNELLDLLDGLVHHGLHQYRPTLVSKYKNLLIWKDQEKFDFLLKNRDAKNGFTQIMNDKPMIKLYQKKPKKFAQIKKGYHSQKNNDVLFVGNMLLFELLDFSRSEREQLVKEFLTHTIPNDQRRDNLNQEIQNRPAATLDKLSQRNKTVYWEFVSIRSVADYSKVKHVKEQIDHQDGLTPEEKQALHNDLDARIAKFNSQAILFEEAVADLSEKNKDLHKMFKKDVPQERIDLLKRIKDESNLDWLTKNVLTEELVRKQVAQEKLDTYKALMSDKQLTREVVASIKQSKEYSEEIKKALISEINPSEEAKKNNIKKISVIKQEFFIRKQLLEVLKERVATDKAYQPLFEQIEKVTNSNEKQKEHVTAQSDIKECQNFISENKWEEEMIKRINQEERIPPHLKVIVLSELKEPTAKNQRVGGENRQDSTLVALVLKSHVQNIQLGYQQEVSQKTKKEQQIDHRMIKYEQKLQKILKIRTGLFDAINRFESQEKQLIGDGGKISVPKDEQEKGSQQATLTKKDLQENEEQRLAMDIGELLMKGNTADYFQAVDKHDLNFLNLRQQVRQDPKIPIENKKPFLEQLTTMIATDRTAGYQKELQLFSSVREKILELHNEILNDQEIAHDEKKILLKQVDGMVGAIEKRDSEHIAADNLVTQSQKSSLSEKVTSAINNRKDQSLVTQANEKTPMKEKNNDR</sequence>
<organism evidence="2 3">
    <name type="scientific">Enterococcus hirae</name>
    <dbReference type="NCBI Taxonomy" id="1354"/>
    <lineage>
        <taxon>Bacteria</taxon>
        <taxon>Bacillati</taxon>
        <taxon>Bacillota</taxon>
        <taxon>Bacilli</taxon>
        <taxon>Lactobacillales</taxon>
        <taxon>Enterococcaceae</taxon>
        <taxon>Enterococcus</taxon>
    </lineage>
</organism>
<gene>
    <name evidence="2" type="ORF">EB03_01903</name>
</gene>
<dbReference type="EMBL" id="LESJ01000006">
    <property type="protein sequence ID" value="RBT67139.1"/>
    <property type="molecule type" value="Genomic_DNA"/>
</dbReference>
<feature type="compositionally biased region" description="Basic and acidic residues" evidence="1">
    <location>
        <begin position="764"/>
        <end position="773"/>
    </location>
</feature>
<comment type="caution">
    <text evidence="2">The sequence shown here is derived from an EMBL/GenBank/DDBJ whole genome shotgun (WGS) entry which is preliminary data.</text>
</comment>
<protein>
    <submittedName>
        <fullName evidence="2">Uncharacterized protein</fullName>
    </submittedName>
</protein>
<name>A0AB37IHR1_ENTHR</name>
<reference evidence="2 3" key="1">
    <citation type="submission" date="2015-06" db="EMBL/GenBank/DDBJ databases">
        <title>The Genome Sequence of Enterococcus hirae 88EA1.</title>
        <authorList>
            <consortium name="The Broad Institute Genomics Platform"/>
            <consortium name="The Broad Institute Genome Sequencing Center for Infectious Disease"/>
            <person name="Earl A.M."/>
            <person name="Van Tyne D."/>
            <person name="Lebreton F."/>
            <person name="Saavedra J.T."/>
            <person name="Gilmore M.S."/>
            <person name="Manson McGuire A."/>
            <person name="Clock S."/>
            <person name="Crupain M."/>
            <person name="Rangan U."/>
            <person name="Young S."/>
            <person name="Abouelleil A."/>
            <person name="Cao P."/>
            <person name="Chapman S.B."/>
            <person name="Griggs A."/>
            <person name="Priest M."/>
            <person name="Shea T."/>
            <person name="Wortman J."/>
            <person name="Nusbaum C."/>
            <person name="Birren B."/>
        </authorList>
    </citation>
    <scope>NUCLEOTIDE SEQUENCE [LARGE SCALE GENOMIC DNA]</scope>
    <source>
        <strain evidence="2 3">88EA1</strain>
    </source>
</reference>